<keyword evidence="15" id="KW-0966">Cell projection</keyword>
<dbReference type="PANTHER" id="PTHR46957:SF5">
    <property type="entry name" value="PROTEIN-TYROSINE-PHOSPHATASE"/>
    <property type="match status" value="1"/>
</dbReference>
<evidence type="ECO:0000256" key="14">
    <source>
        <dbReference type="ARBA" id="ARBA00023180"/>
    </source>
</evidence>
<evidence type="ECO:0000256" key="16">
    <source>
        <dbReference type="ARBA" id="ARBA00025789"/>
    </source>
</evidence>
<dbReference type="Pfam" id="PF00102">
    <property type="entry name" value="Y_phosphatase"/>
    <property type="match status" value="1"/>
</dbReference>
<dbReference type="PANTHER" id="PTHR46957">
    <property type="entry name" value="CYTOKINE RECEPTOR"/>
    <property type="match status" value="1"/>
</dbReference>
<dbReference type="Proteomes" id="UP001333110">
    <property type="component" value="Unassembled WGS sequence"/>
</dbReference>
<dbReference type="CDD" id="cd00063">
    <property type="entry name" value="FN3"/>
    <property type="match status" value="7"/>
</dbReference>
<dbReference type="SUPFAM" id="SSF49265">
    <property type="entry name" value="Fibronectin type III"/>
    <property type="match status" value="5"/>
</dbReference>
<dbReference type="CDD" id="cd12087">
    <property type="entry name" value="TM_EGFR-like"/>
    <property type="match status" value="1"/>
</dbReference>
<keyword evidence="13 21" id="KW-0472">Membrane</keyword>
<dbReference type="FunFam" id="3.90.190.10:FF:000009">
    <property type="entry name" value="Receptor-type tyrosine-protein phosphatase beta"/>
    <property type="match status" value="1"/>
</dbReference>
<dbReference type="Gene3D" id="2.60.40.10">
    <property type="entry name" value="Immunoglobulins"/>
    <property type="match status" value="8"/>
</dbReference>
<feature type="compositionally biased region" description="Polar residues" evidence="20">
    <location>
        <begin position="69"/>
        <end position="79"/>
    </location>
</feature>
<dbReference type="PROSITE" id="PS00383">
    <property type="entry name" value="TYR_PHOSPHATASE_1"/>
    <property type="match status" value="1"/>
</dbReference>
<feature type="domain" description="Fibronectin type-III" evidence="24">
    <location>
        <begin position="693"/>
        <end position="781"/>
    </location>
</feature>
<dbReference type="Pfam" id="PF18861">
    <property type="entry name" value="PTP_tm"/>
    <property type="match status" value="1"/>
</dbReference>
<feature type="compositionally biased region" description="Polar residues" evidence="20">
    <location>
        <begin position="32"/>
        <end position="55"/>
    </location>
</feature>
<organism evidence="25 26">
    <name type="scientific">Mycteria americana</name>
    <name type="common">Wood stork</name>
    <dbReference type="NCBI Taxonomy" id="33587"/>
    <lineage>
        <taxon>Eukaryota</taxon>
        <taxon>Metazoa</taxon>
        <taxon>Chordata</taxon>
        <taxon>Craniata</taxon>
        <taxon>Vertebrata</taxon>
        <taxon>Euteleostomi</taxon>
        <taxon>Archelosauria</taxon>
        <taxon>Archosauria</taxon>
        <taxon>Dinosauria</taxon>
        <taxon>Saurischia</taxon>
        <taxon>Theropoda</taxon>
        <taxon>Coelurosauria</taxon>
        <taxon>Aves</taxon>
        <taxon>Neognathae</taxon>
        <taxon>Neoaves</taxon>
        <taxon>Aequornithes</taxon>
        <taxon>Ciconiiformes</taxon>
        <taxon>Ciconiidae</taxon>
        <taxon>Mycteria</taxon>
    </lineage>
</organism>
<dbReference type="InterPro" id="IPR003961">
    <property type="entry name" value="FN3_dom"/>
</dbReference>
<dbReference type="InterPro" id="IPR041201">
    <property type="entry name" value="PTPRJ_TM"/>
</dbReference>
<keyword evidence="11" id="KW-0965">Cell junction</keyword>
<dbReference type="PROSITE" id="PS50055">
    <property type="entry name" value="TYR_PHOSPHATASE_PTP"/>
    <property type="match status" value="1"/>
</dbReference>
<feature type="domain" description="Tyrosine-protein phosphatase" evidence="22">
    <location>
        <begin position="1364"/>
        <end position="1621"/>
    </location>
</feature>
<evidence type="ECO:0000256" key="20">
    <source>
        <dbReference type="SAM" id="MobiDB-lite"/>
    </source>
</evidence>
<dbReference type="InterPro" id="IPR013783">
    <property type="entry name" value="Ig-like_fold"/>
</dbReference>
<comment type="subcellular location">
    <subcellularLocation>
        <location evidence="2">Cell junction</location>
    </subcellularLocation>
    <subcellularLocation>
        <location evidence="1">Cell membrane</location>
        <topology evidence="1">Single-pass type I membrane protein</topology>
    </subcellularLocation>
    <subcellularLocation>
        <location evidence="3">Cell projection</location>
        <location evidence="3">Ruffle membrane</location>
    </subcellularLocation>
</comment>
<keyword evidence="9" id="KW-0378">Hydrolase</keyword>
<dbReference type="GO" id="GO:0032502">
    <property type="term" value="P:developmental process"/>
    <property type="evidence" value="ECO:0007669"/>
    <property type="project" value="UniProtKB-ARBA"/>
</dbReference>
<feature type="domain" description="Fibronectin type-III" evidence="24">
    <location>
        <begin position="173"/>
        <end position="265"/>
    </location>
</feature>
<evidence type="ECO:0000313" key="26">
    <source>
        <dbReference type="Proteomes" id="UP001333110"/>
    </source>
</evidence>
<keyword evidence="12 21" id="KW-1133">Transmembrane helix</keyword>
<evidence type="ECO:0000256" key="5">
    <source>
        <dbReference type="ARBA" id="ARBA00022475"/>
    </source>
</evidence>
<evidence type="ECO:0000256" key="11">
    <source>
        <dbReference type="ARBA" id="ARBA00022949"/>
    </source>
</evidence>
<dbReference type="EMBL" id="JAUNZN010000004">
    <property type="protein sequence ID" value="KAK4822028.1"/>
    <property type="molecule type" value="Genomic_DNA"/>
</dbReference>
<dbReference type="PROSITE" id="PS50056">
    <property type="entry name" value="TYR_PHOSPHATASE_2"/>
    <property type="match status" value="1"/>
</dbReference>
<keyword evidence="26" id="KW-1185">Reference proteome</keyword>
<dbReference type="Gene3D" id="3.90.190.10">
    <property type="entry name" value="Protein tyrosine phosphatase superfamily"/>
    <property type="match status" value="1"/>
</dbReference>
<feature type="domain" description="Fibronectin type-III" evidence="24">
    <location>
        <begin position="960"/>
        <end position="1049"/>
    </location>
</feature>
<dbReference type="GO" id="GO:0070161">
    <property type="term" value="C:anchoring junction"/>
    <property type="evidence" value="ECO:0007669"/>
    <property type="project" value="UniProtKB-SubCell"/>
</dbReference>
<protein>
    <recommendedName>
        <fullName evidence="18">Receptor-type tyrosine-protein phosphatase eta</fullName>
        <ecNumber evidence="4">3.1.3.48</ecNumber>
    </recommendedName>
    <alternativeName>
        <fullName evidence="19">Protein-tyrosine phosphatase receptor type J</fullName>
    </alternativeName>
</protein>
<feature type="domain" description="Tyrosine specific protein phosphatases" evidence="23">
    <location>
        <begin position="1539"/>
        <end position="1612"/>
    </location>
</feature>
<evidence type="ECO:0000256" key="17">
    <source>
        <dbReference type="ARBA" id="ARBA00051722"/>
    </source>
</evidence>
<feature type="region of interest" description="Disordered" evidence="20">
    <location>
        <begin position="32"/>
        <end position="79"/>
    </location>
</feature>
<feature type="domain" description="Fibronectin type-III" evidence="24">
    <location>
        <begin position="871"/>
        <end position="959"/>
    </location>
</feature>
<evidence type="ECO:0000256" key="12">
    <source>
        <dbReference type="ARBA" id="ARBA00022989"/>
    </source>
</evidence>
<dbReference type="InterPro" id="IPR003595">
    <property type="entry name" value="Tyr_Pase_cat"/>
</dbReference>
<evidence type="ECO:0000256" key="3">
    <source>
        <dbReference type="ARBA" id="ARBA00004632"/>
    </source>
</evidence>
<sequence length="1660" mass="183844">MRSKNDCTFANAKLRRYLLLCILSGTEDCSSKNVTAETGTSSNDNLSVNSTNGNKTYGGGKSSRDVPLSDSTISDQNNVTQPRPILDLKAEYVGVTFVSLTWAVNNNASNSSTYRIEVLSSASVRNLTSNVTKVEITELIPGTMYNFTVFAVAAGGQTEGEGLSISLYTKPSPVLDLKAEYVGVTSVNLTWVVNTTISSSYTYRIEVVNDTSIRNLTSNVTKVEITELIPGTMYNFTVFAVAAGGQTEGEGLSISLYTIFNTTDRLWTAQSPESEDHECGKSDFPFVYTEIVRDQLYQLNVLESMVPDGIHPTVPKELADVMAEPLSIIYQRSWESGEVPADWKLANVIPVYKKGMREDPGNYRPFRLTSVPGKIMEMIILGPFLFNIFINDLDAGVEWAISKFADDTKLGGAVDSLEGQEALQRDRDRLEHWAMINGMKFNKSKCWILHLGQSNARHKSKLGEEWLESSLAERDLGVLVDSRLNMSQQCALAAKRANLILGCIKHSITSRSKEVIVPLYSVLVQPRLDCCVQLWAPQFKKDVKVLECVQRRATKLVKGLEGMSDEEWLRILGLSSLEKRRLSGNLIALYSFLRTGSGEGEPSPVLDLKAEYVGAEKVNLMWEVSDTASISYTYRIEVVNDTSIRNLTSNVTKVEITELIPGTMYNFTVFAVAAGGQTEGEGVSISLYTKPSPVLDLKAEYVGVTSVNLTWAVNTTISSSYTYRIEVVNDTSIRNLMSNVTKVEITELIPGTMYNFTVFAVAAGGQTEGEGVSISLYTKPSPIHDLKAEYVGVTSVNLTWAVSDTTSSSYMYRIEVVNDTSIRNLTSSVTKVKITELIPGTMYNFTVFAVAAGGQTEGEGLSISLYTKPSPIHDLKAEYVGAEKVNLMWEVSDTASFSYTYRIEVVNDTSIRNLTSNVTKVEITELIPGTMYNFTVFAVAAGGQTEGEGVSISLYTKPSPVLDLKAEYVGVTSVNLTWAVNNTISSSYTYRIEVVNDTSIRNLTSNVTKVEITELIPGTMYNFTVFAVAAGGQTEGEGVSISLYTIPASVNSFQCEPVAKQSSLMLKWECPFGNNSGFKIKIFNDTWRKEQRTPSCMREGSEETFRTASLDYFSTYTVTIATLSNSSESLPVEQMCNTSITDPPAPSKAPLVKAVSHSSLSVEFSDFESVNGPLKAYAVMITTEERGCESLKSDLNNTYKDFKKKMTVTYVAYVIDTEQAKSPSLHSQNGTNIVNVGKGNTMYGYENGPLIPLRSYRASVAGFTNITFTMANIIVAEDSYVSFSPCSEAVLLPQDPGVIAGAVIGCLLAILAVVAIGGFIFWRRRRKDKRNTEVSFSPIKSKMIKVENFESYFKKQQADSNCGFAEEYEELKSAGVHQPKFAAELPENRGKNRYNNVLPYDISRVKLSDQSSATNDYINANYMPGYNSKKAFIAAQGPLPNTIEDFWCMIWEKNIYSIVMLTKCVEQARTKCEQYWPDKQSKSYGDIIVTMVSEIVLPEWTIRDFTVEKSNTPESHTVRQFHFTSWPDHGVPETTDLLINFRHLVHEYSSQNPIDSPTLVHCSAGVGRTGTFIAIDRLIQQIEMENTVDVYGVVYDLRMHRPLMVQTEDQYVFLNQCVMDIIRSQKDKKTDLIYQNMTAMAIYENFTPGPGFGKANGYHA</sequence>
<comment type="similarity">
    <text evidence="16">Belongs to the protein-tyrosine phosphatase family. Receptor class 3 subfamily.</text>
</comment>
<keyword evidence="8" id="KW-0677">Repeat</keyword>
<dbReference type="InterPro" id="IPR000387">
    <property type="entry name" value="Tyr_Pase_dom"/>
</dbReference>
<dbReference type="GO" id="GO:0004725">
    <property type="term" value="F:protein tyrosine phosphatase activity"/>
    <property type="evidence" value="ECO:0007669"/>
    <property type="project" value="UniProtKB-EC"/>
</dbReference>
<evidence type="ECO:0000256" key="4">
    <source>
        <dbReference type="ARBA" id="ARBA00013064"/>
    </source>
</evidence>
<feature type="domain" description="Fibronectin type-III" evidence="24">
    <location>
        <begin position="84"/>
        <end position="172"/>
    </location>
</feature>
<dbReference type="CDD" id="cd14615">
    <property type="entry name" value="R-PTPc-J"/>
    <property type="match status" value="1"/>
</dbReference>
<keyword evidence="10" id="KW-0904">Protein phosphatase</keyword>
<dbReference type="SUPFAM" id="SSF52799">
    <property type="entry name" value="(Phosphotyrosine protein) phosphatases II"/>
    <property type="match status" value="1"/>
</dbReference>
<evidence type="ECO:0000313" key="25">
    <source>
        <dbReference type="EMBL" id="KAK4822028.1"/>
    </source>
</evidence>
<evidence type="ECO:0000256" key="10">
    <source>
        <dbReference type="ARBA" id="ARBA00022912"/>
    </source>
</evidence>
<evidence type="ECO:0000256" key="9">
    <source>
        <dbReference type="ARBA" id="ARBA00022801"/>
    </source>
</evidence>
<evidence type="ECO:0000256" key="18">
    <source>
        <dbReference type="ARBA" id="ARBA00071459"/>
    </source>
</evidence>
<evidence type="ECO:0000256" key="21">
    <source>
        <dbReference type="SAM" id="Phobius"/>
    </source>
</evidence>
<reference evidence="25 26" key="1">
    <citation type="journal article" date="2023" name="J. Hered.">
        <title>Chromosome-level genome of the wood stork (Mycteria americana) provides insight into avian chromosome evolution.</title>
        <authorList>
            <person name="Flamio R. Jr."/>
            <person name="Ramstad K.M."/>
        </authorList>
    </citation>
    <scope>NUCLEOTIDE SEQUENCE [LARGE SCALE GENOMIC DNA]</scope>
    <source>
        <strain evidence="25">JAX WOST 10</strain>
    </source>
</reference>
<feature type="domain" description="Fibronectin type-III" evidence="24">
    <location>
        <begin position="782"/>
        <end position="870"/>
    </location>
</feature>
<dbReference type="InterPro" id="IPR036116">
    <property type="entry name" value="FN3_sf"/>
</dbReference>
<evidence type="ECO:0000256" key="2">
    <source>
        <dbReference type="ARBA" id="ARBA00004282"/>
    </source>
</evidence>
<keyword evidence="7" id="KW-0732">Signal</keyword>
<keyword evidence="6 21" id="KW-0812">Transmembrane</keyword>
<evidence type="ECO:0000259" key="22">
    <source>
        <dbReference type="PROSITE" id="PS50055"/>
    </source>
</evidence>
<dbReference type="EC" id="3.1.3.48" evidence="4"/>
<keyword evidence="5" id="KW-1003">Cell membrane</keyword>
<dbReference type="FunFam" id="2.60.40.10:FF:000362">
    <property type="entry name" value="Receptor-type tyrosine-protein phosphatase eta"/>
    <property type="match status" value="7"/>
</dbReference>
<comment type="caution">
    <text evidence="25">The sequence shown here is derived from an EMBL/GenBank/DDBJ whole genome shotgun (WGS) entry which is preliminary data.</text>
</comment>
<dbReference type="Pfam" id="PF00041">
    <property type="entry name" value="fn3"/>
    <property type="match status" value="7"/>
</dbReference>
<evidence type="ECO:0000256" key="15">
    <source>
        <dbReference type="ARBA" id="ARBA00023273"/>
    </source>
</evidence>
<accession>A0AAN7N577</accession>
<feature type="transmembrane region" description="Helical" evidence="21">
    <location>
        <begin position="1298"/>
        <end position="1322"/>
    </location>
</feature>
<dbReference type="SMART" id="SM00194">
    <property type="entry name" value="PTPc"/>
    <property type="match status" value="1"/>
</dbReference>
<dbReference type="InterPro" id="IPR050713">
    <property type="entry name" value="RTP_Phos/Ushers"/>
</dbReference>
<dbReference type="InterPro" id="IPR016130">
    <property type="entry name" value="Tyr_Pase_AS"/>
</dbReference>
<gene>
    <name evidence="25" type="ORF">QYF61_006941</name>
</gene>
<dbReference type="InterPro" id="IPR029021">
    <property type="entry name" value="Prot-tyrosine_phosphatase-like"/>
</dbReference>
<evidence type="ECO:0000256" key="1">
    <source>
        <dbReference type="ARBA" id="ARBA00004251"/>
    </source>
</evidence>
<proteinExistence type="inferred from homology"/>
<dbReference type="SMART" id="SM00404">
    <property type="entry name" value="PTPc_motif"/>
    <property type="match status" value="1"/>
</dbReference>
<name>A0AAN7N577_MYCAM</name>
<keyword evidence="14" id="KW-0325">Glycoprotein</keyword>
<dbReference type="SMART" id="SM00060">
    <property type="entry name" value="FN3"/>
    <property type="match status" value="9"/>
</dbReference>
<feature type="domain" description="Fibronectin type-III" evidence="24">
    <location>
        <begin position="604"/>
        <end position="692"/>
    </location>
</feature>
<evidence type="ECO:0000256" key="8">
    <source>
        <dbReference type="ARBA" id="ARBA00022737"/>
    </source>
</evidence>
<dbReference type="PRINTS" id="PR00700">
    <property type="entry name" value="PRTYPHPHTASE"/>
</dbReference>
<dbReference type="InterPro" id="IPR000242">
    <property type="entry name" value="PTP_cat"/>
</dbReference>
<evidence type="ECO:0000256" key="7">
    <source>
        <dbReference type="ARBA" id="ARBA00022729"/>
    </source>
</evidence>
<dbReference type="GO" id="GO:0043235">
    <property type="term" value="C:receptor complex"/>
    <property type="evidence" value="ECO:0007669"/>
    <property type="project" value="TreeGrafter"/>
</dbReference>
<dbReference type="GO" id="GO:0032587">
    <property type="term" value="C:ruffle membrane"/>
    <property type="evidence" value="ECO:0007669"/>
    <property type="project" value="UniProtKB-SubCell"/>
</dbReference>
<evidence type="ECO:0000259" key="23">
    <source>
        <dbReference type="PROSITE" id="PS50056"/>
    </source>
</evidence>
<evidence type="ECO:0000256" key="6">
    <source>
        <dbReference type="ARBA" id="ARBA00022692"/>
    </source>
</evidence>
<evidence type="ECO:0000256" key="19">
    <source>
        <dbReference type="ARBA" id="ARBA00081746"/>
    </source>
</evidence>
<dbReference type="PROSITE" id="PS50853">
    <property type="entry name" value="FN3"/>
    <property type="match status" value="7"/>
</dbReference>
<evidence type="ECO:0000256" key="13">
    <source>
        <dbReference type="ARBA" id="ARBA00023136"/>
    </source>
</evidence>
<evidence type="ECO:0000259" key="24">
    <source>
        <dbReference type="PROSITE" id="PS50853"/>
    </source>
</evidence>
<comment type="catalytic activity">
    <reaction evidence="17">
        <text>O-phospho-L-tyrosyl-[protein] + H2O = L-tyrosyl-[protein] + phosphate</text>
        <dbReference type="Rhea" id="RHEA:10684"/>
        <dbReference type="Rhea" id="RHEA-COMP:10136"/>
        <dbReference type="Rhea" id="RHEA-COMP:20101"/>
        <dbReference type="ChEBI" id="CHEBI:15377"/>
        <dbReference type="ChEBI" id="CHEBI:43474"/>
        <dbReference type="ChEBI" id="CHEBI:46858"/>
        <dbReference type="ChEBI" id="CHEBI:61978"/>
        <dbReference type="EC" id="3.1.3.48"/>
    </reaction>
</comment>